<accession>A0A0C3C841</accession>
<feature type="compositionally biased region" description="Polar residues" evidence="1">
    <location>
        <begin position="233"/>
        <end position="245"/>
    </location>
</feature>
<feature type="compositionally biased region" description="Polar residues" evidence="1">
    <location>
        <begin position="156"/>
        <end position="182"/>
    </location>
</feature>
<organism evidence="2 3">
    <name type="scientific">Hebeloma cylindrosporum</name>
    <dbReference type="NCBI Taxonomy" id="76867"/>
    <lineage>
        <taxon>Eukaryota</taxon>
        <taxon>Fungi</taxon>
        <taxon>Dikarya</taxon>
        <taxon>Basidiomycota</taxon>
        <taxon>Agaricomycotina</taxon>
        <taxon>Agaricomycetes</taxon>
        <taxon>Agaricomycetidae</taxon>
        <taxon>Agaricales</taxon>
        <taxon>Agaricineae</taxon>
        <taxon>Hymenogastraceae</taxon>
        <taxon>Hebeloma</taxon>
    </lineage>
</organism>
<dbReference type="OrthoDB" id="10260961at2759"/>
<dbReference type="AlphaFoldDB" id="A0A0C3C841"/>
<dbReference type="STRING" id="686832.A0A0C3C841"/>
<reference evidence="2 3" key="1">
    <citation type="submission" date="2014-04" db="EMBL/GenBank/DDBJ databases">
        <authorList>
            <consortium name="DOE Joint Genome Institute"/>
            <person name="Kuo A."/>
            <person name="Gay G."/>
            <person name="Dore J."/>
            <person name="Kohler A."/>
            <person name="Nagy L.G."/>
            <person name="Floudas D."/>
            <person name="Copeland A."/>
            <person name="Barry K.W."/>
            <person name="Cichocki N."/>
            <person name="Veneault-Fourrey C."/>
            <person name="LaButti K."/>
            <person name="Lindquist E.A."/>
            <person name="Lipzen A."/>
            <person name="Lundell T."/>
            <person name="Morin E."/>
            <person name="Murat C."/>
            <person name="Sun H."/>
            <person name="Tunlid A."/>
            <person name="Henrissat B."/>
            <person name="Grigoriev I.V."/>
            <person name="Hibbett D.S."/>
            <person name="Martin F."/>
            <person name="Nordberg H.P."/>
            <person name="Cantor M.N."/>
            <person name="Hua S.X."/>
        </authorList>
    </citation>
    <scope>NUCLEOTIDE SEQUENCE [LARGE SCALE GENOMIC DNA]</scope>
    <source>
        <strain evidence="3">h7</strain>
    </source>
</reference>
<evidence type="ECO:0000313" key="3">
    <source>
        <dbReference type="Proteomes" id="UP000053424"/>
    </source>
</evidence>
<dbReference type="HOGENOM" id="CLU_030278_0_0_1"/>
<dbReference type="EMBL" id="KN831784">
    <property type="protein sequence ID" value="KIM39746.1"/>
    <property type="molecule type" value="Genomic_DNA"/>
</dbReference>
<dbReference type="Proteomes" id="UP000053424">
    <property type="component" value="Unassembled WGS sequence"/>
</dbReference>
<name>A0A0C3C841_HEBCY</name>
<protein>
    <submittedName>
        <fullName evidence="2">Uncharacterized protein</fullName>
    </submittedName>
</protein>
<feature type="compositionally biased region" description="Basic and acidic residues" evidence="1">
    <location>
        <begin position="46"/>
        <end position="58"/>
    </location>
</feature>
<evidence type="ECO:0000256" key="1">
    <source>
        <dbReference type="SAM" id="MobiDB-lite"/>
    </source>
</evidence>
<feature type="region of interest" description="Disordered" evidence="1">
    <location>
        <begin position="18"/>
        <end position="76"/>
    </location>
</feature>
<gene>
    <name evidence="2" type="ORF">M413DRAFT_446653</name>
</gene>
<evidence type="ECO:0000313" key="2">
    <source>
        <dbReference type="EMBL" id="KIM39746.1"/>
    </source>
</evidence>
<feature type="compositionally biased region" description="Polar residues" evidence="1">
    <location>
        <begin position="216"/>
        <end position="225"/>
    </location>
</feature>
<proteinExistence type="predicted"/>
<feature type="compositionally biased region" description="Low complexity" evidence="1">
    <location>
        <begin position="341"/>
        <end position="361"/>
    </location>
</feature>
<feature type="compositionally biased region" description="Low complexity" evidence="1">
    <location>
        <begin position="183"/>
        <end position="206"/>
    </location>
</feature>
<sequence length="502" mass="52736">MPLPDERPRQSVANLIGRFETQTKRLSSASSPPRSSSVVSHITGDSNREETKEKREWPPKSVNGPVEKPPLILPSLSSRNIPSALITTSMSKPSIPSIDEPEVPLTAKALNASQRQVQAEPNAFLENWRKDLPVSQTEVEAETPATLAVSPPIPQEDQNVATPTLASVQKFATPSKARTSNVSSKSATTRTPASATAKVSSSTTRTPAKTPLKSPSAKQSLTPTVAQPLRPQHTGQSVASTNSTRKPALPKTPVTPAKTPVRPDASRAKTPTSSRPKTPSTGLFAPTAASLARSRNAPPQMPTPIKKATLSSSAMDRLSKPTAASQARMAAAAPVTPPRGAAATSRTPAAKPKATTPASSKKPARKEPVLPLVTGEAVPSAPKSRQGSDAGDKSEIVDFPGPGSPTAGVEAKSEQVQDEVITEPVKDETGNTGSGDNEAAPIFEITEVTTAPDEEKPTATNDTKNDLEDIVNLLESVPIAKPVNDTITIPDEILEIPDEDDK</sequence>
<feature type="compositionally biased region" description="Low complexity" evidence="1">
    <location>
        <begin position="27"/>
        <end position="40"/>
    </location>
</feature>
<reference evidence="3" key="2">
    <citation type="submission" date="2015-01" db="EMBL/GenBank/DDBJ databases">
        <title>Evolutionary Origins and Diversification of the Mycorrhizal Mutualists.</title>
        <authorList>
            <consortium name="DOE Joint Genome Institute"/>
            <consortium name="Mycorrhizal Genomics Consortium"/>
            <person name="Kohler A."/>
            <person name="Kuo A."/>
            <person name="Nagy L.G."/>
            <person name="Floudas D."/>
            <person name="Copeland A."/>
            <person name="Barry K.W."/>
            <person name="Cichocki N."/>
            <person name="Veneault-Fourrey C."/>
            <person name="LaButti K."/>
            <person name="Lindquist E.A."/>
            <person name="Lipzen A."/>
            <person name="Lundell T."/>
            <person name="Morin E."/>
            <person name="Murat C."/>
            <person name="Riley R."/>
            <person name="Ohm R."/>
            <person name="Sun H."/>
            <person name="Tunlid A."/>
            <person name="Henrissat B."/>
            <person name="Grigoriev I.V."/>
            <person name="Hibbett D.S."/>
            <person name="Martin F."/>
        </authorList>
    </citation>
    <scope>NUCLEOTIDE SEQUENCE [LARGE SCALE GENOMIC DNA]</scope>
    <source>
        <strain evidence="3">h7</strain>
    </source>
</reference>
<feature type="region of interest" description="Disordered" evidence="1">
    <location>
        <begin position="128"/>
        <end position="442"/>
    </location>
</feature>
<feature type="compositionally biased region" description="Low complexity" evidence="1">
    <location>
        <begin position="323"/>
        <end position="333"/>
    </location>
</feature>
<feature type="compositionally biased region" description="Low complexity" evidence="1">
    <location>
        <begin position="246"/>
        <end position="281"/>
    </location>
</feature>
<keyword evidence="3" id="KW-1185">Reference proteome</keyword>